<dbReference type="RefSeq" id="WP_285634917.1">
    <property type="nucleotide sequence ID" value="NZ_BSTJ01000017.1"/>
</dbReference>
<accession>A0A9W6RT26</accession>
<dbReference type="SUPFAM" id="SSF53335">
    <property type="entry name" value="S-adenosyl-L-methionine-dependent methyltransferases"/>
    <property type="match status" value="1"/>
</dbReference>
<dbReference type="PANTHER" id="PTHR45036:SF1">
    <property type="entry name" value="METHYLTRANSFERASE LIKE 7A"/>
    <property type="match status" value="1"/>
</dbReference>
<dbReference type="GO" id="GO:0032259">
    <property type="term" value="P:methylation"/>
    <property type="evidence" value="ECO:0007669"/>
    <property type="project" value="UniProtKB-KW"/>
</dbReference>
<feature type="domain" description="Methyltransferase type 11" evidence="1">
    <location>
        <begin position="42"/>
        <end position="135"/>
    </location>
</feature>
<comment type="caution">
    <text evidence="2">The sequence shown here is derived from an EMBL/GenBank/DDBJ whole genome shotgun (WGS) entry which is preliminary data.</text>
</comment>
<dbReference type="GO" id="GO:0008757">
    <property type="term" value="F:S-adenosylmethionine-dependent methyltransferase activity"/>
    <property type="evidence" value="ECO:0007669"/>
    <property type="project" value="InterPro"/>
</dbReference>
<dbReference type="AlphaFoldDB" id="A0A9W6RT26"/>
<evidence type="ECO:0000313" key="2">
    <source>
        <dbReference type="EMBL" id="GLY81059.1"/>
    </source>
</evidence>
<evidence type="ECO:0000259" key="1">
    <source>
        <dbReference type="Pfam" id="PF08241"/>
    </source>
</evidence>
<protein>
    <submittedName>
        <fullName evidence="2">Methyltransferase type 11</fullName>
    </submittedName>
</protein>
<dbReference type="EMBL" id="BSTJ01000017">
    <property type="protein sequence ID" value="GLY81059.1"/>
    <property type="molecule type" value="Genomic_DNA"/>
</dbReference>
<dbReference type="PANTHER" id="PTHR45036">
    <property type="entry name" value="METHYLTRANSFERASE LIKE 7B"/>
    <property type="match status" value="1"/>
</dbReference>
<dbReference type="InterPro" id="IPR052356">
    <property type="entry name" value="Thiol_S-MT"/>
</dbReference>
<dbReference type="Pfam" id="PF08241">
    <property type="entry name" value="Methyltransf_11"/>
    <property type="match status" value="1"/>
</dbReference>
<gene>
    <name evidence="2" type="ORF">Airi01_093260</name>
</gene>
<dbReference type="Proteomes" id="UP001165135">
    <property type="component" value="Unassembled WGS sequence"/>
</dbReference>
<keyword evidence="2" id="KW-0489">Methyltransferase</keyword>
<dbReference type="InterPro" id="IPR013216">
    <property type="entry name" value="Methyltransf_11"/>
</dbReference>
<sequence length="210" mass="23020">MTLVENPIFARLYGPIAARQEERGNRALRNELLAGLSGRVIEVGPGTGLNFARYPAEVSEVVAVEPEPHLRAQATEAARTAPVRVRVVDGTAARLPAEDGSADAVAISGLLCSVPDPRAALEEFRRVLRPGGQLRFYEHVRSHDTAFATAQRLADVVWPRLMGGCHVTRDPLPDIRRVFEVERCRGFRFPATAWCSPVAPRIIGSARKPR</sequence>
<reference evidence="2" key="1">
    <citation type="submission" date="2023-03" db="EMBL/GenBank/DDBJ databases">
        <title>Actinoallomurus iriomotensis NBRC 103681.</title>
        <authorList>
            <person name="Ichikawa N."/>
            <person name="Sato H."/>
            <person name="Tonouchi N."/>
        </authorList>
    </citation>
    <scope>NUCLEOTIDE SEQUENCE</scope>
    <source>
        <strain evidence="2">NBRC 103681</strain>
    </source>
</reference>
<evidence type="ECO:0000313" key="3">
    <source>
        <dbReference type="Proteomes" id="UP001165135"/>
    </source>
</evidence>
<dbReference type="InterPro" id="IPR029063">
    <property type="entry name" value="SAM-dependent_MTases_sf"/>
</dbReference>
<name>A0A9W6RT26_9ACTN</name>
<dbReference type="CDD" id="cd02440">
    <property type="entry name" value="AdoMet_MTases"/>
    <property type="match status" value="1"/>
</dbReference>
<keyword evidence="2" id="KW-0808">Transferase</keyword>
<proteinExistence type="predicted"/>
<organism evidence="2 3">
    <name type="scientific">Actinoallomurus iriomotensis</name>
    <dbReference type="NCBI Taxonomy" id="478107"/>
    <lineage>
        <taxon>Bacteria</taxon>
        <taxon>Bacillati</taxon>
        <taxon>Actinomycetota</taxon>
        <taxon>Actinomycetes</taxon>
        <taxon>Streptosporangiales</taxon>
        <taxon>Thermomonosporaceae</taxon>
        <taxon>Actinoallomurus</taxon>
    </lineage>
</organism>
<dbReference type="Gene3D" id="3.40.50.150">
    <property type="entry name" value="Vaccinia Virus protein VP39"/>
    <property type="match status" value="1"/>
</dbReference>